<evidence type="ECO:0000313" key="3">
    <source>
        <dbReference type="Proteomes" id="UP000688947"/>
    </source>
</evidence>
<dbReference type="OrthoDB" id="119655at2759"/>
<reference evidence="2" key="1">
    <citation type="submission" date="2021-01" db="EMBL/GenBank/DDBJ databases">
        <title>Phytophthora aleatoria, a newly-described species from Pinus radiata is distinct from Phytophthora cactorum isolates based on comparative genomics.</title>
        <authorList>
            <person name="Mcdougal R."/>
            <person name="Panda P."/>
            <person name="Williams N."/>
            <person name="Studholme D.J."/>
        </authorList>
    </citation>
    <scope>NUCLEOTIDE SEQUENCE</scope>
    <source>
        <strain evidence="2">NZFS 3830</strain>
    </source>
</reference>
<protein>
    <submittedName>
        <fullName evidence="2">Uncharacterized protein</fullName>
    </submittedName>
</protein>
<proteinExistence type="predicted"/>
<dbReference type="Proteomes" id="UP000688947">
    <property type="component" value="Unassembled WGS sequence"/>
</dbReference>
<sequence length="141" mass="15756">MDLLPGLRDEHAGGSKRGRRPSALSTNFYRLNENVQQNYVVDRMQVLLCGPRKGQSYGSISRPCSRAKGSLGETLVWSEESQTGVREHGEANKMQCTSPPEFTPAEIIIFWRLLLEYQAEALLPDSFVVNVIQAITCILES</sequence>
<comment type="caution">
    <text evidence="2">The sequence shown here is derived from an EMBL/GenBank/DDBJ whole genome shotgun (WGS) entry which is preliminary data.</text>
</comment>
<organism evidence="2 3">
    <name type="scientific">Phytophthora cactorum</name>
    <dbReference type="NCBI Taxonomy" id="29920"/>
    <lineage>
        <taxon>Eukaryota</taxon>
        <taxon>Sar</taxon>
        <taxon>Stramenopiles</taxon>
        <taxon>Oomycota</taxon>
        <taxon>Peronosporomycetes</taxon>
        <taxon>Peronosporales</taxon>
        <taxon>Peronosporaceae</taxon>
        <taxon>Phytophthora</taxon>
    </lineage>
</organism>
<dbReference type="EMBL" id="JAENGZ010001620">
    <property type="protein sequence ID" value="KAG6947109.1"/>
    <property type="molecule type" value="Genomic_DNA"/>
</dbReference>
<evidence type="ECO:0000313" key="2">
    <source>
        <dbReference type="EMBL" id="KAG6947109.1"/>
    </source>
</evidence>
<dbReference type="AlphaFoldDB" id="A0A8T1TR01"/>
<name>A0A8T1TR01_9STRA</name>
<accession>A0A8T1TR01</accession>
<gene>
    <name evidence="2" type="ORF">JG687_00016326</name>
</gene>
<evidence type="ECO:0000256" key="1">
    <source>
        <dbReference type="SAM" id="MobiDB-lite"/>
    </source>
</evidence>
<feature type="region of interest" description="Disordered" evidence="1">
    <location>
        <begin position="1"/>
        <end position="21"/>
    </location>
</feature>